<dbReference type="Proteomes" id="UP000019147">
    <property type="component" value="Chromosome"/>
</dbReference>
<accession>A0A173DZY8</accession>
<dbReference type="GeneID" id="81478497"/>
<protein>
    <submittedName>
        <fullName evidence="1">Uncharacterized protein</fullName>
    </submittedName>
</protein>
<reference evidence="1 2" key="1">
    <citation type="journal article" date="2014" name="Syst. Appl. Microbiol.">
        <title>Evidence for the existence of two new members of the family Chlamydiaceae and proposal of Chlamydia avium sp. nov. and Chlamydia gallinacea sp. nov.</title>
        <authorList>
            <person name="Sachse K."/>
            <person name="Laroucau K."/>
            <person name="Riege K."/>
            <person name="Wehner S."/>
            <person name="Dilcher M."/>
            <person name="Creasy H.H."/>
            <person name="Weidmann M."/>
            <person name="Myers G."/>
            <person name="Vorimore F."/>
            <person name="Vicari N."/>
            <person name="Magnino S."/>
            <person name="Liebler-Tenorio E."/>
            <person name="Ruettger A."/>
            <person name="Bavoil P.M."/>
            <person name="Hufert F.T."/>
            <person name="Rossello-Mora R."/>
            <person name="Marz M."/>
        </authorList>
    </citation>
    <scope>NUCLEOTIDE SEQUENCE [LARGE SCALE GENOMIC DNA]</scope>
    <source>
        <strain evidence="1 2">08-1274/3</strain>
    </source>
</reference>
<dbReference type="STRING" id="1143323.M787_004155"/>
<evidence type="ECO:0000313" key="1">
    <source>
        <dbReference type="EMBL" id="ANG66502.1"/>
    </source>
</evidence>
<dbReference type="AlphaFoldDB" id="A0A173DZY8"/>
<evidence type="ECO:0000313" key="2">
    <source>
        <dbReference type="Proteomes" id="UP000019147"/>
    </source>
</evidence>
<organism evidence="1 2">
    <name type="scientific">Chlamydia gallinacea 08-1274/3</name>
    <dbReference type="NCBI Taxonomy" id="1143323"/>
    <lineage>
        <taxon>Bacteria</taxon>
        <taxon>Pseudomonadati</taxon>
        <taxon>Chlamydiota</taxon>
        <taxon>Chlamydiia</taxon>
        <taxon>Chlamydiales</taxon>
        <taxon>Chlamydiaceae</taxon>
        <taxon>Chlamydia/Chlamydophila group</taxon>
        <taxon>Chlamydia</taxon>
    </lineage>
</organism>
<dbReference type="EMBL" id="CP015840">
    <property type="protein sequence ID" value="ANG66502.1"/>
    <property type="molecule type" value="Genomic_DNA"/>
</dbReference>
<dbReference type="OrthoDB" id="19141at2"/>
<sequence length="344" mass="39474">MDIRRRGNQHCFYIEKTDSLMRNSYSQDPNNFKKGAELKKFLDIKKQIITSAREFQHEKQVIGHCPNKIQWLPYKNEDLEEAKELFTTLKSMDSRLAQLFFYAPNCRMDSCSFIEVIREYEKSFALGGILLLYGSLEQQSKYIQDFNQLNALPLLTGSSVSHSLFCYLSYRDLSLIDCTDFYDLGRELGKLVRTYGVFISLILQENISIDLLNYSNLVQGLQSSGNIQGKLCQFDVTSTIITTPSPIALRYSLANTIRSLAINVDFSSLKFIGCSIFTRPETTVKFLNYGVECFIFSNLKELKMGIKTLTSLISSGKISPTIVNKNIVKILMLKRRLKKYILNY</sequence>
<gene>
    <name evidence="1" type="ORF">M787_004155</name>
</gene>
<name>A0A173DZY8_9CHLA</name>
<dbReference type="KEGG" id="cgz:M787_004155"/>
<proteinExistence type="predicted"/>
<dbReference type="RefSeq" id="WP_021828321.1">
    <property type="nucleotide sequence ID" value="NZ_CP015840.1"/>
</dbReference>